<name>A0AAV3ZTA3_9GAST</name>
<gene>
    <name evidence="1" type="ORF">PoB_002439200</name>
</gene>
<sequence>MLNMKPKTRQIHSSYIKNSNGLRVKQYLNMTTRGILLLEFQLGDKVKGGDWEIEVNLDNVTKKIVKFKVEDYRTFSSTSQHLNMIRYIACSFKAGHIKQQRAVATNAINSFVCVMK</sequence>
<dbReference type="EMBL" id="BLXT01002816">
    <property type="protein sequence ID" value="GFN97886.1"/>
    <property type="molecule type" value="Genomic_DNA"/>
</dbReference>
<dbReference type="AlphaFoldDB" id="A0AAV3ZTA3"/>
<dbReference type="Proteomes" id="UP000735302">
    <property type="component" value="Unassembled WGS sequence"/>
</dbReference>
<protein>
    <submittedName>
        <fullName evidence="1">Zinc finger protein</fullName>
    </submittedName>
</protein>
<evidence type="ECO:0000313" key="2">
    <source>
        <dbReference type="Proteomes" id="UP000735302"/>
    </source>
</evidence>
<organism evidence="1 2">
    <name type="scientific">Plakobranchus ocellatus</name>
    <dbReference type="NCBI Taxonomy" id="259542"/>
    <lineage>
        <taxon>Eukaryota</taxon>
        <taxon>Metazoa</taxon>
        <taxon>Spiralia</taxon>
        <taxon>Lophotrochozoa</taxon>
        <taxon>Mollusca</taxon>
        <taxon>Gastropoda</taxon>
        <taxon>Heterobranchia</taxon>
        <taxon>Euthyneura</taxon>
        <taxon>Panpulmonata</taxon>
        <taxon>Sacoglossa</taxon>
        <taxon>Placobranchoidea</taxon>
        <taxon>Plakobranchidae</taxon>
        <taxon>Plakobranchus</taxon>
    </lineage>
</organism>
<reference evidence="1 2" key="1">
    <citation type="journal article" date="2021" name="Elife">
        <title>Chloroplast acquisition without the gene transfer in kleptoplastic sea slugs, Plakobranchus ocellatus.</title>
        <authorList>
            <person name="Maeda T."/>
            <person name="Takahashi S."/>
            <person name="Yoshida T."/>
            <person name="Shimamura S."/>
            <person name="Takaki Y."/>
            <person name="Nagai Y."/>
            <person name="Toyoda A."/>
            <person name="Suzuki Y."/>
            <person name="Arimoto A."/>
            <person name="Ishii H."/>
            <person name="Satoh N."/>
            <person name="Nishiyama T."/>
            <person name="Hasebe M."/>
            <person name="Maruyama T."/>
            <person name="Minagawa J."/>
            <person name="Obokata J."/>
            <person name="Shigenobu S."/>
        </authorList>
    </citation>
    <scope>NUCLEOTIDE SEQUENCE [LARGE SCALE GENOMIC DNA]</scope>
</reference>
<comment type="caution">
    <text evidence="1">The sequence shown here is derived from an EMBL/GenBank/DDBJ whole genome shotgun (WGS) entry which is preliminary data.</text>
</comment>
<evidence type="ECO:0000313" key="1">
    <source>
        <dbReference type="EMBL" id="GFN97886.1"/>
    </source>
</evidence>
<accession>A0AAV3ZTA3</accession>
<proteinExistence type="predicted"/>
<keyword evidence="2" id="KW-1185">Reference proteome</keyword>
<dbReference type="Gene3D" id="2.60.40.1930">
    <property type="match status" value="1"/>
</dbReference>